<dbReference type="InterPro" id="IPR013046">
    <property type="entry name" value="GpV/Gp45"/>
</dbReference>
<dbReference type="Gene3D" id="6.20.150.10">
    <property type="match status" value="1"/>
</dbReference>
<feature type="domain" description="Gp5/Type VI secretion system Vgr protein OB-fold" evidence="2">
    <location>
        <begin position="28"/>
        <end position="93"/>
    </location>
</feature>
<evidence type="ECO:0000259" key="2">
    <source>
        <dbReference type="Pfam" id="PF04717"/>
    </source>
</evidence>
<proteinExistence type="predicted"/>
<dbReference type="InterPro" id="IPR037026">
    <property type="entry name" value="Vgr_OB-fold_dom_sf"/>
</dbReference>
<reference evidence="3" key="1">
    <citation type="submission" date="2016-09" db="EMBL/GenBank/DDBJ databases">
        <authorList>
            <person name="Capua I."/>
            <person name="De Benedictis P."/>
            <person name="Joannis T."/>
            <person name="Lombin L.H."/>
            <person name="Cattoli G."/>
        </authorList>
    </citation>
    <scope>NUCLEOTIDE SEQUENCE</scope>
    <source>
        <strain evidence="3">B9</strain>
    </source>
</reference>
<evidence type="ECO:0000313" key="3">
    <source>
        <dbReference type="EMBL" id="SCU94303.1"/>
    </source>
</evidence>
<dbReference type="Pfam" id="PF18946">
    <property type="entry name" value="Apex"/>
    <property type="match status" value="1"/>
</dbReference>
<name>A0A1K0IP81_CUPNE</name>
<evidence type="ECO:0000256" key="1">
    <source>
        <dbReference type="SAM" id="MobiDB-lite"/>
    </source>
</evidence>
<feature type="region of interest" description="Disordered" evidence="1">
    <location>
        <begin position="191"/>
        <end position="217"/>
    </location>
</feature>
<dbReference type="InterPro" id="IPR006531">
    <property type="entry name" value="Gp5/Vgr_OB"/>
</dbReference>
<gene>
    <name evidence="3" type="ORF">CNECB9_5260025</name>
</gene>
<dbReference type="Pfam" id="PF04717">
    <property type="entry name" value="Phage_base_V"/>
    <property type="match status" value="1"/>
</dbReference>
<dbReference type="Gene3D" id="2.40.50.230">
    <property type="entry name" value="Gp5 N-terminal domain"/>
    <property type="match status" value="1"/>
</dbReference>
<dbReference type="NCBIfam" id="TIGR01644">
    <property type="entry name" value="phage_P2_V"/>
    <property type="match status" value="1"/>
</dbReference>
<accession>A0A1K0IP81</accession>
<protein>
    <submittedName>
        <fullName evidence="3">Baseplate assembly protein V</fullName>
    </submittedName>
</protein>
<dbReference type="AlphaFoldDB" id="A0A1K0IP81"/>
<sequence>MTGSRAHGTLAGMDLAEILRLIENLLRVGTVAEVQHGMPPRVRVTAGGLTTTWLPWVERRAGATRTWNPPTLGEQVLLFCPSGDPANGVILAGIPSDAKDVPSHDANETVTQYPDGAVTRYNHAAGALFVGGVKTVVVEAATSVLVKCPSTTFDGDVTVKGLLSYQNGISGQGGGNGNSISGDFTHQGGSLSSNGVVLDDHDHGAVQRGGDWTEGTR</sequence>
<dbReference type="InterPro" id="IPR044033">
    <property type="entry name" value="GpV-like_apex"/>
</dbReference>
<organism evidence="3">
    <name type="scientific">Cupriavidus necator</name>
    <name type="common">Alcaligenes eutrophus</name>
    <name type="synonym">Ralstonia eutropha</name>
    <dbReference type="NCBI Taxonomy" id="106590"/>
    <lineage>
        <taxon>Bacteria</taxon>
        <taxon>Pseudomonadati</taxon>
        <taxon>Pseudomonadota</taxon>
        <taxon>Betaproteobacteria</taxon>
        <taxon>Burkholderiales</taxon>
        <taxon>Burkholderiaceae</taxon>
        <taxon>Cupriavidus</taxon>
    </lineage>
</organism>
<dbReference type="RefSeq" id="WP_340529458.1">
    <property type="nucleotide sequence ID" value="NZ_FMSH01000475.1"/>
</dbReference>
<dbReference type="EMBL" id="FMSH01000475">
    <property type="protein sequence ID" value="SCU94303.1"/>
    <property type="molecule type" value="Genomic_DNA"/>
</dbReference>